<dbReference type="Proteomes" id="UP000050320">
    <property type="component" value="Unassembled WGS sequence"/>
</dbReference>
<comment type="caution">
    <text evidence="9">The sequence shown here is derived from an EMBL/GenBank/DDBJ whole genome shotgun (WGS) entry which is preliminary data.</text>
</comment>
<protein>
    <recommendedName>
        <fullName evidence="7">Fibrillarin-like rRNA/tRNA 2'-O-methyltransferase</fullName>
        <ecNumber evidence="7">2.1.1.-</ecNumber>
    </recommendedName>
</protein>
<gene>
    <name evidence="7" type="primary">flpA</name>
    <name evidence="9" type="ORF">AOG54_03880</name>
    <name evidence="8" type="ORF">SE19_07335</name>
</gene>
<evidence type="ECO:0000256" key="6">
    <source>
        <dbReference type="ARBA" id="ARBA00022884"/>
    </source>
</evidence>
<comment type="similarity">
    <text evidence="1 7">Belongs to the methyltransferase superfamily. Fibrillarin family.</text>
</comment>
<comment type="subunit">
    <text evidence="7">Interacts with nop5. Component of box C/D small ribonucleoprotein (sRNP) particles that contain rpl7ae, FlpA and nop5, plus a guide RNA.</text>
</comment>
<sequence length="214" mass="24903">MKEINKSIILEKNKIFTVSEYNKSVYGEKIRNYSGKYLREWNPRRSKLAAAIIKGLKEVPLNSNSNVLYLGASTGTTVSHISDICYNGRIFAVEFAYDPFVKLYNLAKIRSNIFPILDDANMPEKYRFFVDKVNFIYQDIAQRNQVDIFNKNADLFTCAKYAMLILKLKSISSRKNERFILNNAIRNIKNFKIMEIIDLRPFDSGNFLLSMVRH</sequence>
<dbReference type="GO" id="GO:0000494">
    <property type="term" value="P:box C/D sno(s)RNA 3'-end processing"/>
    <property type="evidence" value="ECO:0007669"/>
    <property type="project" value="TreeGrafter"/>
</dbReference>
<dbReference type="NCBIfam" id="NF003276">
    <property type="entry name" value="PRK04266.1-2"/>
    <property type="match status" value="1"/>
</dbReference>
<evidence type="ECO:0000256" key="7">
    <source>
        <dbReference type="HAMAP-Rule" id="MF_00351"/>
    </source>
</evidence>
<evidence type="ECO:0000313" key="11">
    <source>
        <dbReference type="Proteomes" id="UP000050515"/>
    </source>
</evidence>
<evidence type="ECO:0000256" key="4">
    <source>
        <dbReference type="ARBA" id="ARBA00022679"/>
    </source>
</evidence>
<dbReference type="AlphaFoldDB" id="A0A0N8VKU6"/>
<feature type="binding site" evidence="7">
    <location>
        <begin position="139"/>
        <end position="142"/>
    </location>
    <ligand>
        <name>S-adenosyl-L-methionine</name>
        <dbReference type="ChEBI" id="CHEBI:59789"/>
    </ligand>
</feature>
<dbReference type="PANTHER" id="PTHR10335:SF17">
    <property type="entry name" value="FIBRILLARIN"/>
    <property type="match status" value="1"/>
</dbReference>
<dbReference type="GO" id="GO:0008649">
    <property type="term" value="F:rRNA methyltransferase activity"/>
    <property type="evidence" value="ECO:0007669"/>
    <property type="project" value="TreeGrafter"/>
</dbReference>
<feature type="binding site" evidence="7">
    <location>
        <begin position="94"/>
        <end position="95"/>
    </location>
    <ligand>
        <name>S-adenosyl-L-methionine</name>
        <dbReference type="ChEBI" id="CHEBI:59789"/>
    </ligand>
</feature>
<dbReference type="HAMAP" id="MF_00351">
    <property type="entry name" value="RNA_methyltransf_FlpA"/>
    <property type="match status" value="1"/>
</dbReference>
<feature type="binding site" evidence="7">
    <location>
        <begin position="76"/>
        <end position="77"/>
    </location>
    <ligand>
        <name>S-adenosyl-L-methionine</name>
        <dbReference type="ChEBI" id="CHEBI:59789"/>
    </ligand>
</feature>
<dbReference type="SMART" id="SM01206">
    <property type="entry name" value="Fibrillarin"/>
    <property type="match status" value="1"/>
</dbReference>
<dbReference type="GO" id="GO:0008033">
    <property type="term" value="P:tRNA processing"/>
    <property type="evidence" value="ECO:0007669"/>
    <property type="project" value="UniProtKB-UniRule"/>
</dbReference>
<evidence type="ECO:0000313" key="9">
    <source>
        <dbReference type="EMBL" id="KQB34708.1"/>
    </source>
</evidence>
<evidence type="ECO:0000256" key="2">
    <source>
        <dbReference type="ARBA" id="ARBA00022552"/>
    </source>
</evidence>
<dbReference type="SUPFAM" id="SSF53335">
    <property type="entry name" value="S-adenosyl-L-methionine-dependent methyltransferases"/>
    <property type="match status" value="1"/>
</dbReference>
<dbReference type="Gene3D" id="3.40.50.150">
    <property type="entry name" value="Vaccinia Virus protein VP39"/>
    <property type="match status" value="1"/>
</dbReference>
<dbReference type="EMBL" id="LJCQ01000324">
    <property type="protein sequence ID" value="KPV46023.1"/>
    <property type="molecule type" value="Genomic_DNA"/>
</dbReference>
<dbReference type="InterPro" id="IPR029063">
    <property type="entry name" value="SAM-dependent_MTases_sf"/>
</dbReference>
<keyword evidence="2 7" id="KW-0698">rRNA processing</keyword>
<dbReference type="Pfam" id="PF01269">
    <property type="entry name" value="Fibrillarin"/>
    <property type="match status" value="1"/>
</dbReference>
<evidence type="ECO:0000313" key="10">
    <source>
        <dbReference type="Proteomes" id="UP000050320"/>
    </source>
</evidence>
<dbReference type="InterPro" id="IPR000692">
    <property type="entry name" value="Fibrillarin"/>
</dbReference>
<evidence type="ECO:0000313" key="8">
    <source>
        <dbReference type="EMBL" id="KPV46023.1"/>
    </source>
</evidence>
<dbReference type="GO" id="GO:1990259">
    <property type="term" value="F:histone H2AQ104 methyltransferase activity"/>
    <property type="evidence" value="ECO:0007669"/>
    <property type="project" value="TreeGrafter"/>
</dbReference>
<dbReference type="PIRSF" id="PIRSF006540">
    <property type="entry name" value="Nop17p"/>
    <property type="match status" value="1"/>
</dbReference>
<keyword evidence="6 7" id="KW-0694">RNA-binding</keyword>
<evidence type="ECO:0000256" key="3">
    <source>
        <dbReference type="ARBA" id="ARBA00022603"/>
    </source>
</evidence>
<dbReference type="EMBL" id="LKBG01000223">
    <property type="protein sequence ID" value="KQB34708.1"/>
    <property type="molecule type" value="Genomic_DNA"/>
</dbReference>
<keyword evidence="10" id="KW-1185">Reference proteome</keyword>
<feature type="binding site" evidence="7">
    <location>
        <begin position="119"/>
        <end position="120"/>
    </location>
    <ligand>
        <name>S-adenosyl-L-methionine</name>
        <dbReference type="ChEBI" id="CHEBI:59789"/>
    </ligand>
</feature>
<dbReference type="OrthoDB" id="6244at2157"/>
<organism evidence="9 10">
    <name type="scientific">Acidiplasma aeolicum</name>
    <dbReference type="NCBI Taxonomy" id="507754"/>
    <lineage>
        <taxon>Archaea</taxon>
        <taxon>Methanobacteriati</taxon>
        <taxon>Thermoplasmatota</taxon>
        <taxon>Thermoplasmata</taxon>
        <taxon>Thermoplasmatales</taxon>
        <taxon>Ferroplasmaceae</taxon>
        <taxon>Acidiplasma</taxon>
    </lineage>
</organism>
<keyword evidence="5 7" id="KW-0819">tRNA processing</keyword>
<keyword evidence="4 7" id="KW-0808">Transferase</keyword>
<evidence type="ECO:0000256" key="1">
    <source>
        <dbReference type="ARBA" id="ARBA00010632"/>
    </source>
</evidence>
<keyword evidence="3 7" id="KW-0489">Methyltransferase</keyword>
<reference evidence="8 11" key="1">
    <citation type="submission" date="2015-09" db="EMBL/GenBank/DDBJ databases">
        <title>Draft genome sequence of Acidiplasma aeolicum DSM 18409.</title>
        <authorList>
            <person name="Hemp J."/>
        </authorList>
    </citation>
    <scope>NUCLEOTIDE SEQUENCE [LARGE SCALE GENOMIC DNA]</scope>
    <source>
        <strain evidence="8 11">V</strain>
    </source>
</reference>
<dbReference type="GO" id="GO:0003723">
    <property type="term" value="F:RNA binding"/>
    <property type="evidence" value="ECO:0007669"/>
    <property type="project" value="UniProtKB-UniRule"/>
</dbReference>
<dbReference type="PRINTS" id="PR00052">
    <property type="entry name" value="FIBRILLARIN"/>
</dbReference>
<comment type="function">
    <text evidence="7">Involved in pre-rRNA and tRNA processing. Utilizes the methyl donor S-adenosyl-L-methionine to catalyze the site-specific 2'-hydroxyl methylation of ribose moieties in rRNA and tRNA. Site specificity is provided by a guide RNA that base pairs with the substrate. Methylation occurs at a characteristic distance from the sequence involved in base pairing with the guide RNA.</text>
</comment>
<dbReference type="RefSeq" id="WP_054964423.1">
    <property type="nucleotide sequence ID" value="NZ_LJCQ01000324.1"/>
</dbReference>
<dbReference type="PANTHER" id="PTHR10335">
    <property type="entry name" value="RRNA 2-O-METHYLTRANSFERASE FIBRILLARIN"/>
    <property type="match status" value="1"/>
</dbReference>
<proteinExistence type="inferred from homology"/>
<accession>A0A0N8VKU6</accession>
<dbReference type="PATRIC" id="fig|507754.4.peg.351"/>
<reference evidence="9 10" key="2">
    <citation type="submission" date="2015-09" db="EMBL/GenBank/DDBJ databases">
        <title>Heavy metals and arsenic resistance mechanisms in polyextremophilic archaea of the family Ferroplasmaceae.</title>
        <authorList>
            <person name="Bulaev A.G."/>
            <person name="Kanygina A.V."/>
        </authorList>
    </citation>
    <scope>NUCLEOTIDE SEQUENCE [LARGE SCALE GENOMIC DNA]</scope>
    <source>
        <strain evidence="9 10">VT</strain>
    </source>
</reference>
<dbReference type="EC" id="2.1.1.-" evidence="7"/>
<dbReference type="Proteomes" id="UP000050515">
    <property type="component" value="Unassembled WGS sequence"/>
</dbReference>
<name>A0A0N8VKU6_9ARCH</name>
<evidence type="ECO:0000256" key="5">
    <source>
        <dbReference type="ARBA" id="ARBA00022694"/>
    </source>
</evidence>